<dbReference type="EC" id="3.1.3.16" evidence="3"/>
<dbReference type="PRINTS" id="PR01908">
    <property type="entry name" value="ADSPHPHTASE"/>
</dbReference>
<dbReference type="STRING" id="623744.A0A553N2X5"/>
<accession>A0A553N2X5</accession>
<dbReference type="GO" id="GO:0043409">
    <property type="term" value="P:negative regulation of MAPK cascade"/>
    <property type="evidence" value="ECO:0007669"/>
    <property type="project" value="TreeGrafter"/>
</dbReference>
<evidence type="ECO:0000313" key="5">
    <source>
        <dbReference type="Proteomes" id="UP000316079"/>
    </source>
</evidence>
<dbReference type="PANTHER" id="PTHR45682:SF6">
    <property type="entry name" value="DUAL SPECIFICITY PHOSPHATASE 29"/>
    <property type="match status" value="1"/>
</dbReference>
<dbReference type="InterPro" id="IPR020405">
    <property type="entry name" value="Atypical_DUSP_subfamA"/>
</dbReference>
<comment type="caution">
    <text evidence="4">The sequence shown here is derived from an EMBL/GenBank/DDBJ whole genome shotgun (WGS) entry which is preliminary data.</text>
</comment>
<dbReference type="PANTHER" id="PTHR45682">
    <property type="entry name" value="AGAP008228-PA"/>
    <property type="match status" value="1"/>
</dbReference>
<reference evidence="4 5" key="1">
    <citation type="journal article" date="2019" name="Sci. Data">
        <title>Hybrid genome assembly and annotation of Danionella translucida.</title>
        <authorList>
            <person name="Kadobianskyi M."/>
            <person name="Schulze L."/>
            <person name="Schuelke M."/>
            <person name="Judkewitz B."/>
        </authorList>
    </citation>
    <scope>NUCLEOTIDE SEQUENCE [LARGE SCALE GENOMIC DNA]</scope>
    <source>
        <strain evidence="4 5">Bolton</strain>
    </source>
</reference>
<dbReference type="PRINTS" id="PR01909">
    <property type="entry name" value="ADSPHPHTASEA"/>
</dbReference>
<proteinExistence type="inferred from homology"/>
<evidence type="ECO:0000256" key="1">
    <source>
        <dbReference type="ARBA" id="ARBA00022801"/>
    </source>
</evidence>
<evidence type="ECO:0000256" key="2">
    <source>
        <dbReference type="ARBA" id="ARBA00022912"/>
    </source>
</evidence>
<evidence type="ECO:0000313" key="4">
    <source>
        <dbReference type="EMBL" id="TRY59780.1"/>
    </source>
</evidence>
<keyword evidence="2 3" id="KW-0904">Protein phosphatase</keyword>
<dbReference type="EMBL" id="SRMA01027104">
    <property type="protein sequence ID" value="TRY59780.1"/>
    <property type="molecule type" value="Genomic_DNA"/>
</dbReference>
<dbReference type="InterPro" id="IPR029021">
    <property type="entry name" value="Prot-tyrosine_phosphatase-like"/>
</dbReference>
<keyword evidence="1 3" id="KW-0378">Hydrolase</keyword>
<dbReference type="EC" id="3.1.3.48" evidence="3"/>
<dbReference type="Proteomes" id="UP000316079">
    <property type="component" value="Unassembled WGS sequence"/>
</dbReference>
<comment type="catalytic activity">
    <reaction evidence="3">
        <text>O-phospho-L-seryl-[protein] + H2O = L-seryl-[protein] + phosphate</text>
        <dbReference type="Rhea" id="RHEA:20629"/>
        <dbReference type="Rhea" id="RHEA-COMP:9863"/>
        <dbReference type="Rhea" id="RHEA-COMP:11604"/>
        <dbReference type="ChEBI" id="CHEBI:15377"/>
        <dbReference type="ChEBI" id="CHEBI:29999"/>
        <dbReference type="ChEBI" id="CHEBI:43474"/>
        <dbReference type="ChEBI" id="CHEBI:83421"/>
        <dbReference type="EC" id="3.1.3.16"/>
    </reaction>
</comment>
<dbReference type="GO" id="GO:0005737">
    <property type="term" value="C:cytoplasm"/>
    <property type="evidence" value="ECO:0007669"/>
    <property type="project" value="TreeGrafter"/>
</dbReference>
<gene>
    <name evidence="4" type="ORF">DNTS_027184</name>
</gene>
<dbReference type="GO" id="GO:0004725">
    <property type="term" value="F:protein tyrosine phosphatase activity"/>
    <property type="evidence" value="ECO:0007669"/>
    <property type="project" value="UniProtKB-EC"/>
</dbReference>
<comment type="similarity">
    <text evidence="3">Belongs to the protein-tyrosine phosphatase family. Non-receptor class dual specificity subfamily.</text>
</comment>
<evidence type="ECO:0000256" key="3">
    <source>
        <dbReference type="RuleBase" id="RU366038"/>
    </source>
</evidence>
<comment type="function">
    <text evidence="3">Dual specificity phosphatase able to dephosphorylate phosphotyrosine, phosphoserine and phosphothreonine residues, with a preference for phosphotyrosine as a substrate.</text>
</comment>
<dbReference type="AlphaFoldDB" id="A0A553N2X5"/>
<comment type="catalytic activity">
    <reaction evidence="3">
        <text>O-phospho-L-tyrosyl-[protein] + H2O = L-tyrosyl-[protein] + phosphate</text>
        <dbReference type="Rhea" id="RHEA:10684"/>
        <dbReference type="Rhea" id="RHEA-COMP:10136"/>
        <dbReference type="Rhea" id="RHEA-COMP:20101"/>
        <dbReference type="ChEBI" id="CHEBI:15377"/>
        <dbReference type="ChEBI" id="CHEBI:43474"/>
        <dbReference type="ChEBI" id="CHEBI:46858"/>
        <dbReference type="ChEBI" id="CHEBI:61978"/>
        <dbReference type="EC" id="3.1.3.48"/>
    </reaction>
</comment>
<protein>
    <recommendedName>
        <fullName evidence="3">Dual specificity protein phosphatase</fullName>
        <ecNumber evidence="3">3.1.3.16</ecNumber>
        <ecNumber evidence="3">3.1.3.48</ecNumber>
    </recommendedName>
</protein>
<comment type="catalytic activity">
    <reaction evidence="3">
        <text>O-phospho-L-threonyl-[protein] + H2O = L-threonyl-[protein] + phosphate</text>
        <dbReference type="Rhea" id="RHEA:47004"/>
        <dbReference type="Rhea" id="RHEA-COMP:11060"/>
        <dbReference type="Rhea" id="RHEA-COMP:11605"/>
        <dbReference type="ChEBI" id="CHEBI:15377"/>
        <dbReference type="ChEBI" id="CHEBI:30013"/>
        <dbReference type="ChEBI" id="CHEBI:43474"/>
        <dbReference type="ChEBI" id="CHEBI:61977"/>
        <dbReference type="EC" id="3.1.3.16"/>
    </reaction>
</comment>
<organism evidence="4 5">
    <name type="scientific">Danionella cerebrum</name>
    <dbReference type="NCBI Taxonomy" id="2873325"/>
    <lineage>
        <taxon>Eukaryota</taxon>
        <taxon>Metazoa</taxon>
        <taxon>Chordata</taxon>
        <taxon>Craniata</taxon>
        <taxon>Vertebrata</taxon>
        <taxon>Euteleostomi</taxon>
        <taxon>Actinopterygii</taxon>
        <taxon>Neopterygii</taxon>
        <taxon>Teleostei</taxon>
        <taxon>Ostariophysi</taxon>
        <taxon>Cypriniformes</taxon>
        <taxon>Danionidae</taxon>
        <taxon>Danioninae</taxon>
        <taxon>Danionella</taxon>
    </lineage>
</organism>
<dbReference type="SUPFAM" id="SSF52799">
    <property type="entry name" value="(Phosphotyrosine protein) phosphatases II"/>
    <property type="match status" value="1"/>
</dbReference>
<sequence length="96" mass="11106">MYLSREIARDRHRLKAMGITHILNAAEGERNSVNTGEQFYSRCQIQYYGITAEDIPSFDLSQHFYSSADVIESILRKPESAPSSPQYFTLRFSKRL</sequence>
<dbReference type="GO" id="GO:0033549">
    <property type="term" value="F:MAP kinase phosphatase activity"/>
    <property type="evidence" value="ECO:0007669"/>
    <property type="project" value="TreeGrafter"/>
</dbReference>
<dbReference type="GO" id="GO:0008138">
    <property type="term" value="F:protein tyrosine/serine/threonine phosphatase activity"/>
    <property type="evidence" value="ECO:0007669"/>
    <property type="project" value="UniProtKB-UniRule"/>
</dbReference>
<dbReference type="OrthoDB" id="10252009at2759"/>
<dbReference type="GO" id="GO:0004722">
    <property type="term" value="F:protein serine/threonine phosphatase activity"/>
    <property type="evidence" value="ECO:0007669"/>
    <property type="project" value="UniProtKB-EC"/>
</dbReference>
<dbReference type="Gene3D" id="3.90.190.10">
    <property type="entry name" value="Protein tyrosine phosphatase superfamily"/>
    <property type="match status" value="1"/>
</dbReference>
<keyword evidence="5" id="KW-1185">Reference proteome</keyword>
<name>A0A553N2X5_9TELE</name>